<dbReference type="GO" id="GO:0019344">
    <property type="term" value="P:cysteine biosynthetic process"/>
    <property type="evidence" value="ECO:0007669"/>
    <property type="project" value="UniProtKB-KW"/>
</dbReference>
<dbReference type="Proteomes" id="UP000037035">
    <property type="component" value="Unassembled WGS sequence"/>
</dbReference>
<evidence type="ECO:0000256" key="6">
    <source>
        <dbReference type="ARBA" id="ARBA00023192"/>
    </source>
</evidence>
<dbReference type="AlphaFoldDB" id="A0A0L6V2J5"/>
<evidence type="ECO:0000256" key="5">
    <source>
        <dbReference type="ARBA" id="ARBA00022898"/>
    </source>
</evidence>
<comment type="similarity">
    <text evidence="2">Belongs to the cysteine synthase/cystathionine beta-synthase family.</text>
</comment>
<evidence type="ECO:0000256" key="3">
    <source>
        <dbReference type="ARBA" id="ARBA00022605"/>
    </source>
</evidence>
<evidence type="ECO:0000313" key="9">
    <source>
        <dbReference type="EMBL" id="KNZ54978.1"/>
    </source>
</evidence>
<evidence type="ECO:0000313" key="10">
    <source>
        <dbReference type="Proteomes" id="UP000037035"/>
    </source>
</evidence>
<keyword evidence="3" id="KW-0028">Amino-acid biosynthesis</keyword>
<proteinExistence type="inferred from homology"/>
<dbReference type="InterPro" id="IPR036052">
    <property type="entry name" value="TrpB-like_PALP_sf"/>
</dbReference>
<dbReference type="Pfam" id="PF00291">
    <property type="entry name" value="PALP"/>
    <property type="match status" value="1"/>
</dbReference>
<reference evidence="9 10" key="1">
    <citation type="submission" date="2015-08" db="EMBL/GenBank/DDBJ databases">
        <title>Next Generation Sequencing and Analysis of the Genome of Puccinia sorghi L Schw, the Causal Agent of Maize Common Rust.</title>
        <authorList>
            <person name="Rochi L."/>
            <person name="Burguener G."/>
            <person name="Darino M."/>
            <person name="Turjanski A."/>
            <person name="Kreff E."/>
            <person name="Dieguez M.J."/>
            <person name="Sacco F."/>
        </authorList>
    </citation>
    <scope>NUCLEOTIDE SEQUENCE [LARGE SCALE GENOMIC DNA]</scope>
    <source>
        <strain evidence="9 10">RO10H11247</strain>
    </source>
</reference>
<dbReference type="PANTHER" id="PTHR10314">
    <property type="entry name" value="CYSTATHIONINE BETA-SYNTHASE"/>
    <property type="match status" value="1"/>
</dbReference>
<comment type="caution">
    <text evidence="9">The sequence shown here is derived from an EMBL/GenBank/DDBJ whole genome shotgun (WGS) entry which is preliminary data.</text>
</comment>
<keyword evidence="7" id="KW-1133">Transmembrane helix</keyword>
<feature type="domain" description="Tryptophan synthase beta chain-like PALP" evidence="8">
    <location>
        <begin position="66"/>
        <end position="394"/>
    </location>
</feature>
<evidence type="ECO:0000256" key="4">
    <source>
        <dbReference type="ARBA" id="ARBA00022679"/>
    </source>
</evidence>
<dbReference type="InterPro" id="IPR050214">
    <property type="entry name" value="Cys_Synth/Cystath_Beta-Synth"/>
</dbReference>
<dbReference type="FunFam" id="3.40.50.1100:FF:000016">
    <property type="entry name" value="Cysteine synthase A"/>
    <property type="match status" value="1"/>
</dbReference>
<feature type="transmembrane region" description="Helical" evidence="7">
    <location>
        <begin position="12"/>
        <end position="32"/>
    </location>
</feature>
<keyword evidence="6" id="KW-0198">Cysteine biosynthesis</keyword>
<dbReference type="STRING" id="27349.A0A0L6V2J5"/>
<organism evidence="9 10">
    <name type="scientific">Puccinia sorghi</name>
    <dbReference type="NCBI Taxonomy" id="27349"/>
    <lineage>
        <taxon>Eukaryota</taxon>
        <taxon>Fungi</taxon>
        <taxon>Dikarya</taxon>
        <taxon>Basidiomycota</taxon>
        <taxon>Pucciniomycotina</taxon>
        <taxon>Pucciniomycetes</taxon>
        <taxon>Pucciniales</taxon>
        <taxon>Pucciniaceae</taxon>
        <taxon>Puccinia</taxon>
    </lineage>
</organism>
<keyword evidence="5" id="KW-0663">Pyridoxal phosphate</keyword>
<keyword evidence="10" id="KW-1185">Reference proteome</keyword>
<sequence length="442" mass="48355">MSPRLLVGSSNALLGVILAAAIGTVAIELVLIRPFRSKRREDERHPRFPRGRTDNLETNVVANNLTQLIGNTPLLRINCLSDLTGIEIWAKCEVRTFNPDLSIRVDPSKIESRCKVCRLIREAEAAGAISPYANPRCRVFEGTSGSTGISLALVAPALGYEAEIVLPDDTATEKSQLIENMGATIVKVRPVSISNRSHYVNVARDRAKMFIEKGGRGLFVDQFENQTTGPEIWDQTRGRVDFFVAGAGTGGTIAGVGKFLKSKYSDVQLVLADPPGSGLFNKVKHGVMFSKTEIEGKRRRHQMDTVSDLPVVEGIGSNRLTGNLDEIIDMVDDAINVTDEEAIHMSRFVLKEEGLFLGSSSAVNLAASYKLAKSLKLASDDTSERKTIVTILCDSGQRHLSKFWNDGFLIQNGFCSKAPTTNPKDIHDNSAPMCHNLDLLNF</sequence>
<dbReference type="InterPro" id="IPR001926">
    <property type="entry name" value="TrpB-like_PALP"/>
</dbReference>
<gene>
    <name evidence="9" type="ORF">VP01_2801g3</name>
</gene>
<dbReference type="GO" id="GO:0016740">
    <property type="term" value="F:transferase activity"/>
    <property type="evidence" value="ECO:0007669"/>
    <property type="project" value="UniProtKB-KW"/>
</dbReference>
<name>A0A0L6V2J5_9BASI</name>
<keyword evidence="4" id="KW-0808">Transferase</keyword>
<evidence type="ECO:0000256" key="2">
    <source>
        <dbReference type="ARBA" id="ARBA00007103"/>
    </source>
</evidence>
<evidence type="ECO:0000256" key="1">
    <source>
        <dbReference type="ARBA" id="ARBA00001933"/>
    </source>
</evidence>
<evidence type="ECO:0000256" key="7">
    <source>
        <dbReference type="SAM" id="Phobius"/>
    </source>
</evidence>
<keyword evidence="7" id="KW-0812">Transmembrane</keyword>
<dbReference type="Gene3D" id="3.40.50.1100">
    <property type="match status" value="2"/>
</dbReference>
<comment type="cofactor">
    <cofactor evidence="1">
        <name>pyridoxal 5'-phosphate</name>
        <dbReference type="ChEBI" id="CHEBI:597326"/>
    </cofactor>
</comment>
<dbReference type="SUPFAM" id="SSF53686">
    <property type="entry name" value="Tryptophan synthase beta subunit-like PLP-dependent enzymes"/>
    <property type="match status" value="1"/>
</dbReference>
<dbReference type="CDD" id="cd01561">
    <property type="entry name" value="CBS_like"/>
    <property type="match status" value="1"/>
</dbReference>
<dbReference type="EMBL" id="LAVV01007726">
    <property type="protein sequence ID" value="KNZ54978.1"/>
    <property type="molecule type" value="Genomic_DNA"/>
</dbReference>
<dbReference type="VEuPathDB" id="FungiDB:VP01_2801g3"/>
<evidence type="ECO:0000259" key="8">
    <source>
        <dbReference type="Pfam" id="PF00291"/>
    </source>
</evidence>
<dbReference type="OrthoDB" id="10259545at2759"/>
<accession>A0A0L6V2J5</accession>
<protein>
    <submittedName>
        <fullName evidence="9">Cysteine synthase</fullName>
    </submittedName>
</protein>
<keyword evidence="7" id="KW-0472">Membrane</keyword>